<evidence type="ECO:0000259" key="9">
    <source>
        <dbReference type="Pfam" id="PF11732"/>
    </source>
</evidence>
<dbReference type="Pfam" id="PF11732">
    <property type="entry name" value="Thoc2"/>
    <property type="match status" value="1"/>
</dbReference>
<reference evidence="11 12" key="1">
    <citation type="journal article" date="2023" name="Sci. Data">
        <title>Genome assembly of the Korean intertidal mud-creeper Batillaria attramentaria.</title>
        <authorList>
            <person name="Patra A.K."/>
            <person name="Ho P.T."/>
            <person name="Jun S."/>
            <person name="Lee S.J."/>
            <person name="Kim Y."/>
            <person name="Won Y.J."/>
        </authorList>
    </citation>
    <scope>NUCLEOTIDE SEQUENCE [LARGE SCALE GENOMIC DNA]</scope>
    <source>
        <strain evidence="11">Wonlab-2016</strain>
    </source>
</reference>
<keyword evidence="4" id="KW-0539">Nucleus</keyword>
<evidence type="ECO:0000256" key="5">
    <source>
        <dbReference type="ARBA" id="ARBA00047033"/>
    </source>
</evidence>
<dbReference type="InterPro" id="IPR032302">
    <property type="entry name" value="THOC2_N"/>
</dbReference>
<dbReference type="InterPro" id="IPR021726">
    <property type="entry name" value="THO_THOC2_N"/>
</dbReference>
<evidence type="ECO:0000313" key="11">
    <source>
        <dbReference type="EMBL" id="KAK7500593.1"/>
    </source>
</evidence>
<feature type="region of interest" description="Disordered" evidence="7">
    <location>
        <begin position="1155"/>
        <end position="1317"/>
    </location>
</feature>
<comment type="similarity">
    <text evidence="2">Belongs to the THOC2 family.</text>
</comment>
<organism evidence="11 12">
    <name type="scientific">Batillaria attramentaria</name>
    <dbReference type="NCBI Taxonomy" id="370345"/>
    <lineage>
        <taxon>Eukaryota</taxon>
        <taxon>Metazoa</taxon>
        <taxon>Spiralia</taxon>
        <taxon>Lophotrochozoa</taxon>
        <taxon>Mollusca</taxon>
        <taxon>Gastropoda</taxon>
        <taxon>Caenogastropoda</taxon>
        <taxon>Sorbeoconcha</taxon>
        <taxon>Cerithioidea</taxon>
        <taxon>Batillariidae</taxon>
        <taxon>Batillaria</taxon>
    </lineage>
</organism>
<feature type="domain" description="THO complex subunitTHOC2 N-terminal" evidence="9">
    <location>
        <begin position="555"/>
        <end position="630"/>
    </location>
</feature>
<dbReference type="PANTHER" id="PTHR21597">
    <property type="entry name" value="THO2 PROTEIN"/>
    <property type="match status" value="1"/>
</dbReference>
<dbReference type="Proteomes" id="UP001519460">
    <property type="component" value="Unassembled WGS sequence"/>
</dbReference>
<evidence type="ECO:0000256" key="6">
    <source>
        <dbReference type="SAM" id="Coils"/>
    </source>
</evidence>
<evidence type="ECO:0000256" key="1">
    <source>
        <dbReference type="ARBA" id="ARBA00004123"/>
    </source>
</evidence>
<dbReference type="Pfam" id="PF16134">
    <property type="entry name" value="THOC2_N"/>
    <property type="match status" value="2"/>
</dbReference>
<dbReference type="Pfam" id="PF11262">
    <property type="entry name" value="Tho2"/>
    <property type="match status" value="1"/>
</dbReference>
<dbReference type="InterPro" id="IPR040007">
    <property type="entry name" value="Tho2"/>
</dbReference>
<accession>A0ABD0LN17</accession>
<evidence type="ECO:0000256" key="7">
    <source>
        <dbReference type="SAM" id="MobiDB-lite"/>
    </source>
</evidence>
<feature type="compositionally biased region" description="Basic and acidic residues" evidence="7">
    <location>
        <begin position="1471"/>
        <end position="1517"/>
    </location>
</feature>
<feature type="domain" description="THO complex subunit 2 N-terminal" evidence="10">
    <location>
        <begin position="408"/>
        <end position="553"/>
    </location>
</feature>
<feature type="region of interest" description="Disordered" evidence="7">
    <location>
        <begin position="1356"/>
        <end position="1523"/>
    </location>
</feature>
<comment type="caution">
    <text evidence="11">The sequence shown here is derived from an EMBL/GenBank/DDBJ whole genome shotgun (WGS) entry which is preliminary data.</text>
</comment>
<feature type="coiled-coil region" evidence="6">
    <location>
        <begin position="887"/>
        <end position="946"/>
    </location>
</feature>
<evidence type="ECO:0000259" key="10">
    <source>
        <dbReference type="Pfam" id="PF16134"/>
    </source>
</evidence>
<sequence>MANHCISAEALKGWEKTGKTEFVKLCKTLSEDNDSGPKKKSFSRALYELCDLVLKGQLKVESAAATVADIADQVKTLPCVLADVLAVLDVETSCSEEKTVREKFVALVTSVVGIVTESLLKERLEQDTLEVANLLSSRVQFNQKYVKTKTRLYYKQQKFNLLREESEGYSKLIVELNQEITEQVTPESVLQHIKSLIGCFDLDPNRVIDVMLESFECRPHLQDFYLPLLRAYVPDTLTLCHILGFRFHFYSPEDSETPESLFQVAALLLKNGLVDLDRLYPHLLPSDSDMHQAQQKELTEAKAYARRLNTIVLADKKEEDKDKEELKFDLKTNNQKLGLCEALLEIGAWDSAKVILDGLPDGFAISHKPIVQALCRLIHAALEPMYSKHTGLSSALTKRRSVPAKRAGVEDVKSFADLNRVVFPMVLYLGPHVAADPALLVKLIRLGKAYMARRSEGTLSPGDEAAYYGLLTVVDDALLPSLSLQPGNCCMAEELWGLVKQYPYEIRYRMYGHWKNETYFTHPRLIRVRADTLERAKYIMRRISKETVKPSGRQLGKLCHSNPGVLFELVLSQIQRYDNFISPVVDSLKYLTAMSYDILAYCIIEAVANPEKERMKTDDTNISLWLQSLANFAGAICRKYTVELTGIMQYVANQLKAGKSLDLLLLREVVQKMAGIEVSEEITDDQLESLSGGELLRQEGGNFQQVRNMKKSSTRLKDTLLERDLALSLCLLMAQQRSSVIFREESGSRHLKLVGKLYDQCQDTLVQFGSFLSMQLSTEEFVKRLPPIDVLISTYHVPQDAAFFLSRALYAHGIQTRYDELKKMDKAEKKTNQASLQKRYIEATEEVQKPVLEALRPLFPARIWEDFTPRFYWTFWSLSMYDLKVPTNAYEKQIQQLRAQITQAEDNKDMPQSKKKKERERCNQLIDKLTDEEKKQQEHVAQVMARLKKEREAWFPCGTTKAEMTTNFLQLCLFPRCCFTASDAMYCGYFIQVLHSLKTPNFSTLICYDRIFNDTTYTVTSCTENEAHRYGRFLASTLETIMRWHSNITIYDKECANYPGFVTVFRKGSDTNNKMDRLDFENFRHVCHKWHFRITKILAHFPRIVQIGMAIERRVDKLSKEEKEKRPDIYALAIGYAGQLKNKKSTWVPETEFHIKEPKAAPKSSASATSNAAGGKGDGPPNASGKKTDEGKGRDSKAAGEGREERKDKGEKREKGDKRDKRESKGKSSGNVEGDSQEAASSKPPKERGVDDKKAKESTPAASASRATKRSHSKEMDDERVASISSSHRRSLEASPMTVDDRDSKRRKLEMAGSSSQVLLPPAVAADASCTWISAAIEEERGGHYQNGADLDLVQDFTASEKGEKDGSAPVSVKISGSSFFRNHQDSPSEGRWKNKESPPSERDAVGDRDRDSREQRKEKKRKDISPTNCQQEHSMDAGDGEVKKRRGEDHHEHHSSKNKVNGEQNGSSSRNREERCERGHSHERSKHEGSKPKERREAAPGEDSPKIKSKEKKDKTYPFTGF</sequence>
<protein>
    <recommendedName>
        <fullName evidence="3">THO complex subunit 2</fullName>
    </recommendedName>
</protein>
<feature type="compositionally biased region" description="Basic and acidic residues" evidence="7">
    <location>
        <begin position="1434"/>
        <end position="1453"/>
    </location>
</feature>
<feature type="domain" description="THO complex subunitTHOC2 C-terminal" evidence="8">
    <location>
        <begin position="864"/>
        <end position="1098"/>
    </location>
</feature>
<feature type="compositionally biased region" description="Basic and acidic residues" evidence="7">
    <location>
        <begin position="1383"/>
        <end position="1425"/>
    </location>
</feature>
<evidence type="ECO:0000313" key="12">
    <source>
        <dbReference type="Proteomes" id="UP001519460"/>
    </source>
</evidence>
<keyword evidence="12" id="KW-1185">Reference proteome</keyword>
<feature type="domain" description="THO complex subunit 2 N-terminal" evidence="10">
    <location>
        <begin position="7"/>
        <end position="391"/>
    </location>
</feature>
<comment type="subcellular location">
    <subcellularLocation>
        <location evidence="1">Nucleus</location>
    </subcellularLocation>
</comment>
<name>A0ABD0LN17_9CAEN</name>
<dbReference type="InterPro" id="IPR021418">
    <property type="entry name" value="THO_THOC2_C"/>
</dbReference>
<evidence type="ECO:0000259" key="8">
    <source>
        <dbReference type="Pfam" id="PF11262"/>
    </source>
</evidence>
<feature type="compositionally biased region" description="Basic and acidic residues" evidence="7">
    <location>
        <begin position="1244"/>
        <end position="1257"/>
    </location>
</feature>
<dbReference type="GO" id="GO:0005634">
    <property type="term" value="C:nucleus"/>
    <property type="evidence" value="ECO:0007669"/>
    <property type="project" value="UniProtKB-SubCell"/>
</dbReference>
<keyword evidence="6" id="KW-0175">Coiled coil</keyword>
<gene>
    <name evidence="11" type="ORF">BaRGS_00008168</name>
</gene>
<evidence type="ECO:0000256" key="3">
    <source>
        <dbReference type="ARBA" id="ARBA00019596"/>
    </source>
</evidence>
<feature type="compositionally biased region" description="Low complexity" evidence="7">
    <location>
        <begin position="1161"/>
        <end position="1173"/>
    </location>
</feature>
<comment type="subunit">
    <text evidence="5">Component of the THO subcomplex, which is composed of THOC1, THOC2, THOC3, THOC5, THOC6 and THOC7. The THO subcomplex interacts with DDX39B to form the THO-DDX39B complex which multimerizes into a 28-subunit tetrameric assembly. Component of the transcription/export (TREX) complex at least composed of ALYREF/THOC4, DDX39B, SARNP/CIP29, CHTOP and the THO subcomplex; in the complex interacts with THOC1, THOC3, THOC5, THOC7 and DDX39B. TREX seems to have a dynamic structure involving ATP-dependent remodeling. Interacts with POLDIP3 and ZC3H11A.</text>
</comment>
<proteinExistence type="inferred from homology"/>
<feature type="compositionally biased region" description="Basic and acidic residues" evidence="7">
    <location>
        <begin position="1186"/>
        <end position="1226"/>
    </location>
</feature>
<evidence type="ECO:0000256" key="2">
    <source>
        <dbReference type="ARBA" id="ARBA00007857"/>
    </source>
</evidence>
<dbReference type="PANTHER" id="PTHR21597:SF0">
    <property type="entry name" value="THO COMPLEX SUBUNIT 2"/>
    <property type="match status" value="1"/>
</dbReference>
<dbReference type="EMBL" id="JACVVK020000036">
    <property type="protein sequence ID" value="KAK7500593.1"/>
    <property type="molecule type" value="Genomic_DNA"/>
</dbReference>
<evidence type="ECO:0000256" key="4">
    <source>
        <dbReference type="ARBA" id="ARBA00023242"/>
    </source>
</evidence>